<dbReference type="PANTHER" id="PTHR30332">
    <property type="entry name" value="PROBABLE GENERAL SECRETION PATHWAY PROTEIN D"/>
    <property type="match status" value="1"/>
</dbReference>
<proteinExistence type="inferred from homology"/>
<dbReference type="AlphaFoldDB" id="A0A1H8IXV3"/>
<keyword evidence="17" id="KW-1185">Reference proteome</keyword>
<evidence type="ECO:0000313" key="16">
    <source>
        <dbReference type="EMBL" id="SEN73291.1"/>
    </source>
</evidence>
<keyword evidence="6 12" id="KW-0732">Signal</keyword>
<feature type="region of interest" description="Disordered" evidence="11">
    <location>
        <begin position="702"/>
        <end position="740"/>
    </location>
</feature>
<evidence type="ECO:0000259" key="14">
    <source>
        <dbReference type="Pfam" id="PF03958"/>
    </source>
</evidence>
<evidence type="ECO:0000256" key="4">
    <source>
        <dbReference type="ARBA" id="ARBA00022452"/>
    </source>
</evidence>
<dbReference type="Pfam" id="PF03958">
    <property type="entry name" value="Secretin_N"/>
    <property type="match status" value="3"/>
</dbReference>
<evidence type="ECO:0000256" key="10">
    <source>
        <dbReference type="RuleBase" id="RU004004"/>
    </source>
</evidence>
<feature type="domain" description="GspD-like N0" evidence="15">
    <location>
        <begin position="41"/>
        <end position="110"/>
    </location>
</feature>
<evidence type="ECO:0000256" key="1">
    <source>
        <dbReference type="ARBA" id="ARBA00004442"/>
    </source>
</evidence>
<feature type="domain" description="NolW-like" evidence="14">
    <location>
        <begin position="198"/>
        <end position="276"/>
    </location>
</feature>
<name>A0A1H8IXV3_9BURK</name>
<evidence type="ECO:0000256" key="9">
    <source>
        <dbReference type="ARBA" id="ARBA00023237"/>
    </source>
</evidence>
<evidence type="ECO:0000256" key="3">
    <source>
        <dbReference type="ARBA" id="ARBA00022448"/>
    </source>
</evidence>
<dbReference type="InterPro" id="IPR001775">
    <property type="entry name" value="GspD/PilQ"/>
</dbReference>
<keyword evidence="8" id="KW-0472">Membrane</keyword>
<keyword evidence="3 10" id="KW-0813">Transport</keyword>
<evidence type="ECO:0000256" key="8">
    <source>
        <dbReference type="ARBA" id="ARBA00023136"/>
    </source>
</evidence>
<gene>
    <name evidence="16" type="ORF">SAMN02745977_01899</name>
</gene>
<dbReference type="InterPro" id="IPR004846">
    <property type="entry name" value="T2SS/T3SS_dom"/>
</dbReference>
<evidence type="ECO:0000256" key="5">
    <source>
        <dbReference type="ARBA" id="ARBA00022692"/>
    </source>
</evidence>
<evidence type="ECO:0000256" key="2">
    <source>
        <dbReference type="ARBA" id="ARBA00006980"/>
    </source>
</evidence>
<dbReference type="OrthoDB" id="9775455at2"/>
<feature type="domain" description="NolW-like" evidence="14">
    <location>
        <begin position="290"/>
        <end position="393"/>
    </location>
</feature>
<evidence type="ECO:0000256" key="6">
    <source>
        <dbReference type="ARBA" id="ARBA00022729"/>
    </source>
</evidence>
<sequence length="740" mass="78157">MFSTPFSPRRLRKPLARLTLAALMASTFTAPAALAQGLVTLNFSNAEIESVARTISAITGRNVVLDSRAKGTISIQSERPVTAAQAVNQFGAALRLQGFALVESGGIYKVVPEADAKLQARVVPRSSTAMGNQVVTRVFKLRYENANNLVPALRPLISPNNTINASNAQTLVVTDYADNMQRIERMIAGMDQPVGSDVEVIPLRYGIATDMAPLVQKLLDGSSTAAAAAPGGAGGGFGRTTVLAEARSNALIVRAPTNAQATQARSLILRLDQPAMSNHSVNGEAGNIWVVHLKNADATRMATTLRAAMAANEVNSGSGTPGMSVSVGNNTQAGGAPQVQVTATSALQGSGSPSTGGPIQADPSTNSLIITASEPEYRQLRAVIEKLDTRRAQIYVESLIVEVSANKAAELGVQWQSPLSSGGRVGLLGTNFGKAGNILGMSAELANNTLPSAKAGINLGALATFRGTPILDFVANFLQTTGDANVLSTPNLITLDNEEARIMIGKNVPFVTGQYTNNNANSVNPFQTIERKDVGLTLRVKPQISENGAVRMQIYQEVSNVDPASYTSATGLITNKRSIESNVVVDDSQIIVLGGLLSDEYANGQEKVPLLGDIPVVGSLFKNENRSRQKMNLMVFLRPVIVRDARDSESLSLDRYDMMRVSQLNTQPASGVVKPYDAPVLPPVHHPETAWTPVSNPGRTAPAPLMYQPLAGDATGWRAQPAGTAPAEEAQPYNGADTNP</sequence>
<dbReference type="Pfam" id="PF21305">
    <property type="entry name" value="type_II_gspD_N0"/>
    <property type="match status" value="1"/>
</dbReference>
<evidence type="ECO:0000259" key="15">
    <source>
        <dbReference type="Pfam" id="PF21305"/>
    </source>
</evidence>
<feature type="region of interest" description="Disordered" evidence="11">
    <location>
        <begin position="315"/>
        <end position="339"/>
    </location>
</feature>
<feature type="chain" id="PRO_5011714893" evidence="12">
    <location>
        <begin position="36"/>
        <end position="740"/>
    </location>
</feature>
<dbReference type="InterPro" id="IPR049371">
    <property type="entry name" value="GspD-like_N0"/>
</dbReference>
<dbReference type="EMBL" id="FOCW01000005">
    <property type="protein sequence ID" value="SEN73291.1"/>
    <property type="molecule type" value="Genomic_DNA"/>
</dbReference>
<dbReference type="InterPro" id="IPR050810">
    <property type="entry name" value="Bact_Secretion_Sys_Channel"/>
</dbReference>
<keyword evidence="4" id="KW-1134">Transmembrane beta strand</keyword>
<reference evidence="16 17" key="1">
    <citation type="submission" date="2016-10" db="EMBL/GenBank/DDBJ databases">
        <authorList>
            <person name="de Groot N.N."/>
        </authorList>
    </citation>
    <scope>NUCLEOTIDE SEQUENCE [LARGE SCALE GENOMIC DNA]</scope>
    <source>
        <strain evidence="16 17">DSM 15123</strain>
    </source>
</reference>
<evidence type="ECO:0000256" key="7">
    <source>
        <dbReference type="ARBA" id="ARBA00022927"/>
    </source>
</evidence>
<evidence type="ECO:0000256" key="11">
    <source>
        <dbReference type="SAM" id="MobiDB-lite"/>
    </source>
</evidence>
<dbReference type="GO" id="GO:0009279">
    <property type="term" value="C:cell outer membrane"/>
    <property type="evidence" value="ECO:0007669"/>
    <property type="project" value="UniProtKB-SubCell"/>
</dbReference>
<dbReference type="PRINTS" id="PR00811">
    <property type="entry name" value="BCTERIALGSPD"/>
</dbReference>
<feature type="domain" description="Type II/III secretion system secretin-like" evidence="13">
    <location>
        <begin position="478"/>
        <end position="643"/>
    </location>
</feature>
<dbReference type="InterPro" id="IPR005644">
    <property type="entry name" value="NolW-like"/>
</dbReference>
<organism evidence="16 17">
    <name type="scientific">Brachymonas denitrificans DSM 15123</name>
    <dbReference type="NCBI Taxonomy" id="1121117"/>
    <lineage>
        <taxon>Bacteria</taxon>
        <taxon>Pseudomonadati</taxon>
        <taxon>Pseudomonadota</taxon>
        <taxon>Betaproteobacteria</taxon>
        <taxon>Burkholderiales</taxon>
        <taxon>Comamonadaceae</taxon>
        <taxon>Brachymonas</taxon>
    </lineage>
</organism>
<comment type="subcellular location">
    <subcellularLocation>
        <location evidence="1 10">Cell outer membrane</location>
    </subcellularLocation>
</comment>
<dbReference type="Gene3D" id="3.30.1370.120">
    <property type="match status" value="3"/>
</dbReference>
<feature type="domain" description="NolW-like" evidence="14">
    <location>
        <begin position="136"/>
        <end position="194"/>
    </location>
</feature>
<evidence type="ECO:0000259" key="13">
    <source>
        <dbReference type="Pfam" id="PF00263"/>
    </source>
</evidence>
<dbReference type="InterPro" id="IPR013356">
    <property type="entry name" value="T2SS_GspD"/>
</dbReference>
<feature type="signal peptide" evidence="12">
    <location>
        <begin position="1"/>
        <end position="35"/>
    </location>
</feature>
<keyword evidence="7" id="KW-0653">Protein transport</keyword>
<dbReference type="Pfam" id="PF00263">
    <property type="entry name" value="Secretin"/>
    <property type="match status" value="1"/>
</dbReference>
<dbReference type="STRING" id="1121117.SAMN02745977_01899"/>
<dbReference type="PANTHER" id="PTHR30332:SF24">
    <property type="entry name" value="SECRETIN GSPD-RELATED"/>
    <property type="match status" value="1"/>
</dbReference>
<dbReference type="RefSeq" id="WP_091817108.1">
    <property type="nucleotide sequence ID" value="NZ_FOCW01000005.1"/>
</dbReference>
<dbReference type="InterPro" id="IPR038591">
    <property type="entry name" value="NolW-like_sf"/>
</dbReference>
<dbReference type="Proteomes" id="UP000199531">
    <property type="component" value="Unassembled WGS sequence"/>
</dbReference>
<dbReference type="NCBIfam" id="TIGR02517">
    <property type="entry name" value="type_II_gspD"/>
    <property type="match status" value="1"/>
</dbReference>
<dbReference type="GO" id="GO:0015628">
    <property type="term" value="P:protein secretion by the type II secretion system"/>
    <property type="evidence" value="ECO:0007669"/>
    <property type="project" value="InterPro"/>
</dbReference>
<comment type="similarity">
    <text evidence="2">Belongs to the bacterial secretin family. GSP D subfamily.</text>
</comment>
<accession>A0A1H8IXV3</accession>
<keyword evidence="9" id="KW-0998">Cell outer membrane</keyword>
<evidence type="ECO:0000256" key="12">
    <source>
        <dbReference type="SAM" id="SignalP"/>
    </source>
</evidence>
<evidence type="ECO:0000313" key="17">
    <source>
        <dbReference type="Proteomes" id="UP000199531"/>
    </source>
</evidence>
<keyword evidence="5" id="KW-0812">Transmembrane</keyword>
<dbReference type="GO" id="GO:0015627">
    <property type="term" value="C:type II protein secretion system complex"/>
    <property type="evidence" value="ECO:0007669"/>
    <property type="project" value="InterPro"/>
</dbReference>
<protein>
    <submittedName>
        <fullName evidence="16">General secretion pathway protein D</fullName>
    </submittedName>
</protein>